<keyword evidence="6" id="KW-1185">Reference proteome</keyword>
<sequence>MTTARRILNDNRETHLETWENIDNMKGLAYFAVIASVQASKFAHQSLHRGATSGPSCNTYTVKDGDTCAKIGKSSRVTWAQLLSWNSDINRECSNLGDLSGKNICISNPAGDYAIPVPSSTTSSSATGSQSIITTTASIPSPTVSGTNSKCARYHRIGTGETCDAVVKKSGISMSDFLFLNSEINEKCTNLQLGVYYCVQAVGYITTYPGYGGTSDDYTKVSMTAVPSSVPRPDYPGALPNNSYPVIPLANGTRKDCYDYMWLSNTTDDALADCWTMAMTNGVSAEVCSFFPWLGMSYSLSIQADPSKDFIMWNPSLEEKPRSSSSIASTPSASASSSSSVTPDSYYYPCTLRASSSYCVMLSQPKKTKASGSRTTSSIAASSTQSPKPTSST</sequence>
<feature type="compositionally biased region" description="Low complexity" evidence="3">
    <location>
        <begin position="323"/>
        <end position="340"/>
    </location>
</feature>
<protein>
    <recommendedName>
        <fullName evidence="4">LysM domain-containing protein</fullName>
    </recommendedName>
</protein>
<dbReference type="Proteomes" id="UP001149079">
    <property type="component" value="Unassembled WGS sequence"/>
</dbReference>
<evidence type="ECO:0000256" key="3">
    <source>
        <dbReference type="SAM" id="MobiDB-lite"/>
    </source>
</evidence>
<dbReference type="RefSeq" id="XP_056526475.1">
    <property type="nucleotide sequence ID" value="XM_056661309.1"/>
</dbReference>
<dbReference type="Pfam" id="PF01476">
    <property type="entry name" value="LysM"/>
    <property type="match status" value="1"/>
</dbReference>
<evidence type="ECO:0000313" key="5">
    <source>
        <dbReference type="EMBL" id="KAJ5146001.1"/>
    </source>
</evidence>
<dbReference type="Gene3D" id="3.10.350.10">
    <property type="entry name" value="LysM domain"/>
    <property type="match status" value="2"/>
</dbReference>
<dbReference type="InterPro" id="IPR052210">
    <property type="entry name" value="LysM1-like"/>
</dbReference>
<dbReference type="InterPro" id="IPR036779">
    <property type="entry name" value="LysM_dom_sf"/>
</dbReference>
<dbReference type="GeneID" id="81400479"/>
<feature type="compositionally biased region" description="Low complexity" evidence="3">
    <location>
        <begin position="370"/>
        <end position="393"/>
    </location>
</feature>
<dbReference type="GO" id="GO:0008061">
    <property type="term" value="F:chitin binding"/>
    <property type="evidence" value="ECO:0007669"/>
    <property type="project" value="UniProtKB-KW"/>
</dbReference>
<dbReference type="PANTHER" id="PTHR34997">
    <property type="entry name" value="AM15"/>
    <property type="match status" value="1"/>
</dbReference>
<evidence type="ECO:0000259" key="4">
    <source>
        <dbReference type="PROSITE" id="PS51782"/>
    </source>
</evidence>
<evidence type="ECO:0000256" key="1">
    <source>
        <dbReference type="ARBA" id="ARBA00022669"/>
    </source>
</evidence>
<comment type="caution">
    <text evidence="5">The sequence shown here is derived from an EMBL/GenBank/DDBJ whole genome shotgun (WGS) entry which is preliminary data.</text>
</comment>
<feature type="region of interest" description="Disordered" evidence="3">
    <location>
        <begin position="364"/>
        <end position="393"/>
    </location>
</feature>
<keyword evidence="1" id="KW-0147">Chitin-binding</keyword>
<dbReference type="SMART" id="SM00257">
    <property type="entry name" value="LysM"/>
    <property type="match status" value="2"/>
</dbReference>
<reference evidence="5" key="1">
    <citation type="submission" date="2022-11" db="EMBL/GenBank/DDBJ databases">
        <authorList>
            <person name="Petersen C."/>
        </authorList>
    </citation>
    <scope>NUCLEOTIDE SEQUENCE</scope>
    <source>
        <strain evidence="5">IBT 22155</strain>
    </source>
</reference>
<feature type="domain" description="LysM" evidence="4">
    <location>
        <begin position="58"/>
        <end position="106"/>
    </location>
</feature>
<feature type="region of interest" description="Disordered" evidence="3">
    <location>
        <begin position="321"/>
        <end position="343"/>
    </location>
</feature>
<evidence type="ECO:0000256" key="2">
    <source>
        <dbReference type="ARBA" id="ARBA00023026"/>
    </source>
</evidence>
<dbReference type="SUPFAM" id="SSF54106">
    <property type="entry name" value="LysM domain"/>
    <property type="match status" value="1"/>
</dbReference>
<dbReference type="PROSITE" id="PS51782">
    <property type="entry name" value="LYSM"/>
    <property type="match status" value="2"/>
</dbReference>
<dbReference type="CDD" id="cd00118">
    <property type="entry name" value="LysM"/>
    <property type="match status" value="1"/>
</dbReference>
<organism evidence="5 6">
    <name type="scientific">Penicillium bovifimosum</name>
    <dbReference type="NCBI Taxonomy" id="126998"/>
    <lineage>
        <taxon>Eukaryota</taxon>
        <taxon>Fungi</taxon>
        <taxon>Dikarya</taxon>
        <taxon>Ascomycota</taxon>
        <taxon>Pezizomycotina</taxon>
        <taxon>Eurotiomycetes</taxon>
        <taxon>Eurotiomycetidae</taxon>
        <taxon>Eurotiales</taxon>
        <taxon>Aspergillaceae</taxon>
        <taxon>Penicillium</taxon>
    </lineage>
</organism>
<name>A0A9W9HF71_9EURO</name>
<feature type="domain" description="LysM" evidence="4">
    <location>
        <begin position="153"/>
        <end position="199"/>
    </location>
</feature>
<keyword evidence="2" id="KW-0843">Virulence</keyword>
<evidence type="ECO:0000313" key="6">
    <source>
        <dbReference type="Proteomes" id="UP001149079"/>
    </source>
</evidence>
<gene>
    <name evidence="5" type="ORF">N7515_000565</name>
</gene>
<dbReference type="InterPro" id="IPR018392">
    <property type="entry name" value="LysM"/>
</dbReference>
<reference evidence="5" key="2">
    <citation type="journal article" date="2023" name="IMA Fungus">
        <title>Comparative genomic study of the Penicillium genus elucidates a diverse pangenome and 15 lateral gene transfer events.</title>
        <authorList>
            <person name="Petersen C."/>
            <person name="Sorensen T."/>
            <person name="Nielsen M.R."/>
            <person name="Sondergaard T.E."/>
            <person name="Sorensen J.L."/>
            <person name="Fitzpatrick D.A."/>
            <person name="Frisvad J.C."/>
            <person name="Nielsen K.L."/>
        </authorList>
    </citation>
    <scope>NUCLEOTIDE SEQUENCE</scope>
    <source>
        <strain evidence="5">IBT 22155</strain>
    </source>
</reference>
<dbReference type="AlphaFoldDB" id="A0A9W9HF71"/>
<proteinExistence type="predicted"/>
<accession>A0A9W9HF71</accession>
<dbReference type="OrthoDB" id="5985073at2759"/>
<dbReference type="PANTHER" id="PTHR34997:SF1">
    <property type="entry name" value="PEPTIDOGLYCAN-BINDING LYSIN DOMAIN"/>
    <property type="match status" value="1"/>
</dbReference>
<dbReference type="EMBL" id="JAPQKL010000001">
    <property type="protein sequence ID" value="KAJ5146001.1"/>
    <property type="molecule type" value="Genomic_DNA"/>
</dbReference>